<keyword evidence="1" id="KW-1133">Transmembrane helix</keyword>
<accession>A0AAU9M708</accession>
<evidence type="ECO:0000313" key="3">
    <source>
        <dbReference type="Proteomes" id="UP001157418"/>
    </source>
</evidence>
<organism evidence="2 3">
    <name type="scientific">Lactuca virosa</name>
    <dbReference type="NCBI Taxonomy" id="75947"/>
    <lineage>
        <taxon>Eukaryota</taxon>
        <taxon>Viridiplantae</taxon>
        <taxon>Streptophyta</taxon>
        <taxon>Embryophyta</taxon>
        <taxon>Tracheophyta</taxon>
        <taxon>Spermatophyta</taxon>
        <taxon>Magnoliopsida</taxon>
        <taxon>eudicotyledons</taxon>
        <taxon>Gunneridae</taxon>
        <taxon>Pentapetalae</taxon>
        <taxon>asterids</taxon>
        <taxon>campanulids</taxon>
        <taxon>Asterales</taxon>
        <taxon>Asteraceae</taxon>
        <taxon>Cichorioideae</taxon>
        <taxon>Cichorieae</taxon>
        <taxon>Lactucinae</taxon>
        <taxon>Lactuca</taxon>
    </lineage>
</organism>
<keyword evidence="3" id="KW-1185">Reference proteome</keyword>
<feature type="transmembrane region" description="Helical" evidence="1">
    <location>
        <begin position="16"/>
        <end position="35"/>
    </location>
</feature>
<gene>
    <name evidence="2" type="ORF">LVIROSA_LOCUS4375</name>
</gene>
<protein>
    <submittedName>
        <fullName evidence="2">Uncharacterized protein</fullName>
    </submittedName>
</protein>
<reference evidence="2 3" key="1">
    <citation type="submission" date="2022-01" db="EMBL/GenBank/DDBJ databases">
        <authorList>
            <person name="Xiong W."/>
            <person name="Schranz E."/>
        </authorList>
    </citation>
    <scope>NUCLEOTIDE SEQUENCE [LARGE SCALE GENOMIC DNA]</scope>
</reference>
<dbReference type="Proteomes" id="UP001157418">
    <property type="component" value="Unassembled WGS sequence"/>
</dbReference>
<name>A0AAU9M708_9ASTR</name>
<comment type="caution">
    <text evidence="2">The sequence shown here is derived from an EMBL/GenBank/DDBJ whole genome shotgun (WGS) entry which is preliminary data.</text>
</comment>
<dbReference type="AlphaFoldDB" id="A0AAU9M708"/>
<evidence type="ECO:0000313" key="2">
    <source>
        <dbReference type="EMBL" id="CAH1416623.1"/>
    </source>
</evidence>
<keyword evidence="1" id="KW-0812">Transmembrane</keyword>
<feature type="transmembrane region" description="Helical" evidence="1">
    <location>
        <begin position="41"/>
        <end position="62"/>
    </location>
</feature>
<proteinExistence type="predicted"/>
<sequence>MTTALKTTSISTRNHLNLFAIMAIWTTNGPSLTLFPSSLRLSIDLQALTLAIISLPISRFYCWRYCHFHRVN</sequence>
<dbReference type="EMBL" id="CAKMRJ010000002">
    <property type="protein sequence ID" value="CAH1416623.1"/>
    <property type="molecule type" value="Genomic_DNA"/>
</dbReference>
<keyword evidence="1" id="KW-0472">Membrane</keyword>
<evidence type="ECO:0000256" key="1">
    <source>
        <dbReference type="SAM" id="Phobius"/>
    </source>
</evidence>